<keyword evidence="6" id="KW-1185">Reference proteome</keyword>
<evidence type="ECO:0000256" key="1">
    <source>
        <dbReference type="ARBA" id="ARBA00022468"/>
    </source>
</evidence>
<dbReference type="PROSITE" id="PS50238">
    <property type="entry name" value="RHOGAP"/>
    <property type="match status" value="1"/>
</dbReference>
<protein>
    <submittedName>
        <fullName evidence="7">Uncharacterized protein</fullName>
    </submittedName>
</protein>
<evidence type="ECO:0000256" key="3">
    <source>
        <dbReference type="ARBA" id="ARBA00022833"/>
    </source>
</evidence>
<dbReference type="Pfam" id="PF00620">
    <property type="entry name" value="RhoGAP"/>
    <property type="match status" value="1"/>
</dbReference>
<dbReference type="Proteomes" id="UP000887577">
    <property type="component" value="Unplaced"/>
</dbReference>
<dbReference type="CDD" id="cd00159">
    <property type="entry name" value="RhoGAP"/>
    <property type="match status" value="1"/>
</dbReference>
<dbReference type="Gene3D" id="3.30.60.20">
    <property type="match status" value="1"/>
</dbReference>
<dbReference type="SMART" id="SM00324">
    <property type="entry name" value="RhoGAP"/>
    <property type="match status" value="1"/>
</dbReference>
<name>A0A914Z8N6_9BILA</name>
<dbReference type="PANTHER" id="PTHR46075:SF2">
    <property type="entry name" value="RHO GTPASE ACTIVATING PROTEIN AT 5A, ISOFORM A"/>
    <property type="match status" value="1"/>
</dbReference>
<proteinExistence type="predicted"/>
<dbReference type="AlphaFoldDB" id="A0A914Z8N6"/>
<feature type="domain" description="Phorbol-ester/DAG-type" evidence="4">
    <location>
        <begin position="61"/>
        <end position="110"/>
    </location>
</feature>
<evidence type="ECO:0000313" key="7">
    <source>
        <dbReference type="WBParaSite" id="PSU_v2.g661.t1"/>
    </source>
</evidence>
<evidence type="ECO:0000259" key="4">
    <source>
        <dbReference type="PROSITE" id="PS50081"/>
    </source>
</evidence>
<dbReference type="WBParaSite" id="PSU_v2.g661.t1">
    <property type="protein sequence ID" value="PSU_v2.g661.t1"/>
    <property type="gene ID" value="PSU_v2.g661"/>
</dbReference>
<dbReference type="SUPFAM" id="SSF48350">
    <property type="entry name" value="GTPase activation domain, GAP"/>
    <property type="match status" value="1"/>
</dbReference>
<dbReference type="InterPro" id="IPR008936">
    <property type="entry name" value="Rho_GTPase_activation_prot"/>
</dbReference>
<evidence type="ECO:0000256" key="2">
    <source>
        <dbReference type="ARBA" id="ARBA00022723"/>
    </source>
</evidence>
<dbReference type="GO" id="GO:0007165">
    <property type="term" value="P:signal transduction"/>
    <property type="evidence" value="ECO:0007669"/>
    <property type="project" value="InterPro"/>
</dbReference>
<dbReference type="PROSITE" id="PS00479">
    <property type="entry name" value="ZF_DAG_PE_1"/>
    <property type="match status" value="1"/>
</dbReference>
<keyword evidence="3" id="KW-0862">Zinc</keyword>
<dbReference type="InterPro" id="IPR046349">
    <property type="entry name" value="C1-like_sf"/>
</dbReference>
<dbReference type="InterPro" id="IPR002219">
    <property type="entry name" value="PKC_DAG/PE"/>
</dbReference>
<dbReference type="SUPFAM" id="SSF57889">
    <property type="entry name" value="Cysteine-rich domain"/>
    <property type="match status" value="1"/>
</dbReference>
<keyword evidence="2" id="KW-0479">Metal-binding</keyword>
<reference evidence="7" key="1">
    <citation type="submission" date="2022-11" db="UniProtKB">
        <authorList>
            <consortium name="WormBaseParasite"/>
        </authorList>
    </citation>
    <scope>IDENTIFICATION</scope>
</reference>
<dbReference type="GO" id="GO:0005096">
    <property type="term" value="F:GTPase activator activity"/>
    <property type="evidence" value="ECO:0007669"/>
    <property type="project" value="UniProtKB-KW"/>
</dbReference>
<dbReference type="PROSITE" id="PS50081">
    <property type="entry name" value="ZF_DAG_PE_2"/>
    <property type="match status" value="1"/>
</dbReference>
<sequence>MTRHFDNVEMMVKYGFADSFLAEYANHPEEEEEVVQIARCRQNSITVAEEVQQVFQVGPKAHNFVDGIFKIPKKCPFCRQYIWIVHERSKCADCGLPCHRRCQHQFQHDCLPSPKYVKGIFGIDLIRLCMAHAVHIPLVVEKCINEIEARGLEVEGIYRLSCSKSELDELMNKFDAGMVVDLSTIVDINCVAGLLKAFLKKLPSPILPNDIFANMFEYFMDPSNSEAEKQKFCRFDFFKDLL</sequence>
<dbReference type="PANTHER" id="PTHR46075">
    <property type="entry name" value="CHIMERIN FAMILY MEMBER"/>
    <property type="match status" value="1"/>
</dbReference>
<accession>A0A914Z8N6</accession>
<evidence type="ECO:0000259" key="5">
    <source>
        <dbReference type="PROSITE" id="PS50238"/>
    </source>
</evidence>
<feature type="domain" description="Rho-GAP" evidence="5">
    <location>
        <begin position="123"/>
        <end position="242"/>
    </location>
</feature>
<dbReference type="InterPro" id="IPR051854">
    <property type="entry name" value="Rho-type_GAP"/>
</dbReference>
<evidence type="ECO:0000313" key="6">
    <source>
        <dbReference type="Proteomes" id="UP000887577"/>
    </source>
</evidence>
<dbReference type="Gene3D" id="1.10.555.10">
    <property type="entry name" value="Rho GTPase activation protein"/>
    <property type="match status" value="1"/>
</dbReference>
<dbReference type="InterPro" id="IPR000198">
    <property type="entry name" value="RhoGAP_dom"/>
</dbReference>
<organism evidence="6 7">
    <name type="scientific">Panagrolaimus superbus</name>
    <dbReference type="NCBI Taxonomy" id="310955"/>
    <lineage>
        <taxon>Eukaryota</taxon>
        <taxon>Metazoa</taxon>
        <taxon>Ecdysozoa</taxon>
        <taxon>Nematoda</taxon>
        <taxon>Chromadorea</taxon>
        <taxon>Rhabditida</taxon>
        <taxon>Tylenchina</taxon>
        <taxon>Panagrolaimomorpha</taxon>
        <taxon>Panagrolaimoidea</taxon>
        <taxon>Panagrolaimidae</taxon>
        <taxon>Panagrolaimus</taxon>
    </lineage>
</organism>
<keyword evidence="1" id="KW-0343">GTPase activation</keyword>
<dbReference type="GO" id="GO:0046872">
    <property type="term" value="F:metal ion binding"/>
    <property type="evidence" value="ECO:0007669"/>
    <property type="project" value="UniProtKB-KW"/>
</dbReference>